<keyword evidence="3" id="KW-0998">Cell outer membrane</keyword>
<dbReference type="GO" id="GO:0009279">
    <property type="term" value="C:cell outer membrane"/>
    <property type="evidence" value="ECO:0007669"/>
    <property type="project" value="UniProtKB-SubCell"/>
</dbReference>
<reference evidence="6" key="1">
    <citation type="submission" date="2016-10" db="EMBL/GenBank/DDBJ databases">
        <authorList>
            <person name="Varghese N."/>
            <person name="Submissions S."/>
        </authorList>
    </citation>
    <scope>NUCLEOTIDE SEQUENCE [LARGE SCALE GENOMIC DNA]</scope>
    <source>
        <strain evidence="6">DSM 17298</strain>
    </source>
</reference>
<evidence type="ECO:0000256" key="2">
    <source>
        <dbReference type="ARBA" id="ARBA00023136"/>
    </source>
</evidence>
<comment type="subcellular location">
    <subcellularLocation>
        <location evidence="1">Cell outer membrane</location>
    </subcellularLocation>
</comment>
<evidence type="ECO:0000313" key="6">
    <source>
        <dbReference type="Proteomes" id="UP000236736"/>
    </source>
</evidence>
<accession>A0A1H6AC29</accession>
<dbReference type="Gene3D" id="2.40.170.20">
    <property type="entry name" value="TonB-dependent receptor, beta-barrel domain"/>
    <property type="match status" value="1"/>
</dbReference>
<evidence type="ECO:0000313" key="5">
    <source>
        <dbReference type="EMBL" id="SEG46031.1"/>
    </source>
</evidence>
<dbReference type="EMBL" id="FNVR01000041">
    <property type="protein sequence ID" value="SEG46031.1"/>
    <property type="molecule type" value="Genomic_DNA"/>
</dbReference>
<dbReference type="STRING" id="1120964.GCA_001313265_03245"/>
<dbReference type="InterPro" id="IPR037066">
    <property type="entry name" value="Plug_dom_sf"/>
</dbReference>
<dbReference type="Gene3D" id="2.170.130.10">
    <property type="entry name" value="TonB-dependent receptor, plug domain"/>
    <property type="match status" value="1"/>
</dbReference>
<dbReference type="PANTHER" id="PTHR40980:SF4">
    <property type="entry name" value="TONB-DEPENDENT RECEPTOR-LIKE BETA-BARREL DOMAIN-CONTAINING PROTEIN"/>
    <property type="match status" value="1"/>
</dbReference>
<dbReference type="PANTHER" id="PTHR40980">
    <property type="entry name" value="PLUG DOMAIN-CONTAINING PROTEIN"/>
    <property type="match status" value="1"/>
</dbReference>
<dbReference type="AlphaFoldDB" id="A0A1H6AC29"/>
<dbReference type="Pfam" id="PF14905">
    <property type="entry name" value="OMP_b-brl_3"/>
    <property type="match status" value="1"/>
</dbReference>
<evidence type="ECO:0000256" key="1">
    <source>
        <dbReference type="ARBA" id="ARBA00004442"/>
    </source>
</evidence>
<protein>
    <submittedName>
        <fullName evidence="5">TonB-dependent Receptor Plug Domain</fullName>
    </submittedName>
</protein>
<feature type="domain" description="Outer membrane protein beta-barrel" evidence="4">
    <location>
        <begin position="374"/>
        <end position="778"/>
    </location>
</feature>
<proteinExistence type="predicted"/>
<keyword evidence="2" id="KW-0472">Membrane</keyword>
<dbReference type="SUPFAM" id="SSF56935">
    <property type="entry name" value="Porins"/>
    <property type="match status" value="1"/>
</dbReference>
<keyword evidence="5" id="KW-0675">Receptor</keyword>
<evidence type="ECO:0000259" key="4">
    <source>
        <dbReference type="Pfam" id="PF14905"/>
    </source>
</evidence>
<dbReference type="InterPro" id="IPR036942">
    <property type="entry name" value="Beta-barrel_TonB_sf"/>
</dbReference>
<keyword evidence="6" id="KW-1185">Reference proteome</keyword>
<dbReference type="Proteomes" id="UP000236736">
    <property type="component" value="Unassembled WGS sequence"/>
</dbReference>
<dbReference type="InterPro" id="IPR008969">
    <property type="entry name" value="CarboxyPept-like_regulatory"/>
</dbReference>
<dbReference type="SUPFAM" id="SSF49464">
    <property type="entry name" value="Carboxypeptidase regulatory domain-like"/>
    <property type="match status" value="1"/>
</dbReference>
<name>A0A1H6AC29_9BACT</name>
<organism evidence="5 6">
    <name type="scientific">Algoriphagus boritolerans DSM 17298 = JCM 18970</name>
    <dbReference type="NCBI Taxonomy" id="1120964"/>
    <lineage>
        <taxon>Bacteria</taxon>
        <taxon>Pseudomonadati</taxon>
        <taxon>Bacteroidota</taxon>
        <taxon>Cytophagia</taxon>
        <taxon>Cytophagales</taxon>
        <taxon>Cyclobacteriaceae</taxon>
        <taxon>Algoriphagus</taxon>
    </lineage>
</organism>
<dbReference type="InterPro" id="IPR041700">
    <property type="entry name" value="OMP_b-brl_3"/>
</dbReference>
<dbReference type="Pfam" id="PF13620">
    <property type="entry name" value="CarboxypepD_reg"/>
    <property type="match status" value="1"/>
</dbReference>
<evidence type="ECO:0000256" key="3">
    <source>
        <dbReference type="ARBA" id="ARBA00023237"/>
    </source>
</evidence>
<sequence>MFIYFLGISNLAATPKEVAKISGKITNQTGEPVPYANVALILLDGGLVDGAVSDENGDFLIESTKTAKVKLVISSIGYVSFSSEPFELVPGIFKDFGTLAISDEMTGLDEVTVKASRPEIIIEPDKTIINIEGTVMAEGSNALDVIGRSPGIYVDQDGNINLNGRTGATVMINDRPTYMSATDLANFLRSMSADNIKSIEVINNPSSRFDAEGSAGVINIQLKKNNVDGVFGNIQVGGQYNGQFAPTAGMTLNVKKGKWSTNGTFNYNEFAQFNDLEINRNFSLEQGVSNFNQDSRITSRYKTPSFNGSANYEINKNQNLGLNVQASTSTDNTTNSSGTVVTNPGQDFNNYIESFNDSEGERNRLFTNLHYDAKLDTLGSKISADLDFTIMDSESSSLLDNSYWAGNNDPGLAYSDKIRTLNDMYYTIFTAKVDFTKALKGGKTLETGLKGSWVESDNNLDLSRAENEGPFEQDPNSNRFIYNEQVLAAYVSLKGSFSKKLSYQGGLRGEYSDIVGNSVTLNQVNKQDYLNFFPSLFVQHKVSDNYQIVYNANRRITRPNYRLLNPFVYYIDPLTSETGNPNLKPQYSTNFEMNHVVKGAYQFTVGYSVTEDAFMQVFIQDQEERTTTTFTDNFEQTRNANFRAIVPVEIKKWWTTSNMLQVNYNQFQTPIGEDFLDVDQVSYLFRTQQNFSLPKGYKVEVMAMYLGPQIWGQGEIAGFGWVDAGITKSVMKDKLSISVNGTDLLRTQVIRANVQFADIDTSFRQYRSNQGVRFTLRYNFAKGESFRVKSNSGSSEERNRLD</sequence>
<gene>
    <name evidence="5" type="ORF">SAMN03080598_04039</name>
</gene>